<keyword evidence="10 11" id="KW-0472">Membrane</keyword>
<evidence type="ECO:0000256" key="10">
    <source>
        <dbReference type="ARBA" id="ARBA00023136"/>
    </source>
</evidence>
<sequence length="740" mass="79860">METDNTVARRDFPLTGLSCASCAINTEKVLNAQPGVMKASVNFATSSASVEYLPSLIQPGALKAAVQSAGYDMLVEDAGDVRKQVEDEQLNHFRSLKRRTIWSLVLSVPIMTISMFFMDMPYANYLMLLLTLPVMTITGRQFFINAWKQARHLTASMDTLVAMSTGIAFLFSVFNTVFPHFWHTRGLHAHVYFEAAATVIAFILLGRLLEARAKASTSSAIKQLMGLQPKTVSLVQPDGQLNDIPVSSVKVGDILQVKAGEKIPVDGALVSGTSFVNESMITGEPIPVEKVQGDAVFAGTVNQQGSFRFVARKVGSETLLAGIIRMVQQAQGSKAPVQKLVDKIAGVFVPVVIGVAVLSLLIWLLFGSENAITQGFLALVTVLVIACPCALGLATPTAIMVGIGKGAQNGILIKDAEALELAYKVNAIVLDKTGTLTEGVPKVNGVSWHRDTAEYRNILFSMEKSSGHPLADAVSNYLEGNASWVDIEKLETLPGAGISGRYNNRQYFAGTEKLLYDNKIVVAPGLRAWALEKQAQAMTVVFFADEQNAIAAISISDRIRENSAEAVKEMQKLGLEVYMYTGDNMHTAAEVAKQVNIKSFRAGALPEEKAGFVRQLQEQGKVVAMVGDGINDSHALAQADVSIAMGKGSDIAMDVAHITLLQGDLLRIPAAIKLSRNTVRTIRQNLFWAFIYNLVGIPVAAGLLYPINGYLLNPMAAGAAMVLSSISVVMNSLRLKWLKI</sequence>
<evidence type="ECO:0000313" key="13">
    <source>
        <dbReference type="EMBL" id="KIC93325.1"/>
    </source>
</evidence>
<comment type="similarity">
    <text evidence="2 11">Belongs to the cation transport ATPase (P-type) (TC 3.A.3) family. Type IB subfamily.</text>
</comment>
<dbReference type="InterPro" id="IPR036412">
    <property type="entry name" value="HAD-like_sf"/>
</dbReference>
<dbReference type="FunFam" id="3.30.70.100:FF:000001">
    <property type="entry name" value="ATPase copper transporting beta"/>
    <property type="match status" value="1"/>
</dbReference>
<dbReference type="Pfam" id="PF00403">
    <property type="entry name" value="HMA"/>
    <property type="match status" value="1"/>
</dbReference>
<feature type="transmembrane region" description="Helical" evidence="11">
    <location>
        <begin position="124"/>
        <end position="147"/>
    </location>
</feature>
<dbReference type="PROSITE" id="PS50846">
    <property type="entry name" value="HMA_2"/>
    <property type="match status" value="1"/>
</dbReference>
<evidence type="ECO:0000256" key="1">
    <source>
        <dbReference type="ARBA" id="ARBA00004651"/>
    </source>
</evidence>
<dbReference type="Gene3D" id="2.70.150.10">
    <property type="entry name" value="Calcium-transporting ATPase, cytoplasmic transduction domain A"/>
    <property type="match status" value="1"/>
</dbReference>
<comment type="caution">
    <text evidence="13">The sequence shown here is derived from an EMBL/GenBank/DDBJ whole genome shotgun (WGS) entry which is preliminary data.</text>
</comment>
<dbReference type="InterPro" id="IPR008250">
    <property type="entry name" value="ATPase_P-typ_transduc_dom_A_sf"/>
</dbReference>
<feature type="transmembrane region" description="Helical" evidence="11">
    <location>
        <begin position="159"/>
        <end position="178"/>
    </location>
</feature>
<dbReference type="Proteomes" id="UP000031408">
    <property type="component" value="Unassembled WGS sequence"/>
</dbReference>
<dbReference type="InterPro" id="IPR023298">
    <property type="entry name" value="ATPase_P-typ_TM_dom_sf"/>
</dbReference>
<evidence type="ECO:0000256" key="5">
    <source>
        <dbReference type="ARBA" id="ARBA00022723"/>
    </source>
</evidence>
<dbReference type="Gene3D" id="3.30.70.100">
    <property type="match status" value="1"/>
</dbReference>
<feature type="transmembrane region" description="Helical" evidence="11">
    <location>
        <begin position="372"/>
        <end position="395"/>
    </location>
</feature>
<dbReference type="SFLD" id="SFLDF00027">
    <property type="entry name" value="p-type_atpase"/>
    <property type="match status" value="1"/>
</dbReference>
<reference evidence="13 14" key="1">
    <citation type="submission" date="2014-11" db="EMBL/GenBank/DDBJ databases">
        <title>Genome sequence of Flavihumibacter solisilvae 3-3.</title>
        <authorList>
            <person name="Zhou G."/>
            <person name="Li M."/>
            <person name="Wang G."/>
        </authorList>
    </citation>
    <scope>NUCLEOTIDE SEQUENCE [LARGE SCALE GENOMIC DNA]</scope>
    <source>
        <strain evidence="13 14">3-3</strain>
    </source>
</reference>
<dbReference type="InterPro" id="IPR006121">
    <property type="entry name" value="HMA_dom"/>
</dbReference>
<evidence type="ECO:0000256" key="8">
    <source>
        <dbReference type="ARBA" id="ARBA00022967"/>
    </source>
</evidence>
<gene>
    <name evidence="13" type="ORF">OI18_18270</name>
</gene>
<dbReference type="SUPFAM" id="SSF81653">
    <property type="entry name" value="Calcium ATPase, transduction domain A"/>
    <property type="match status" value="1"/>
</dbReference>
<dbReference type="InterPro" id="IPR018303">
    <property type="entry name" value="ATPase_P-typ_P_site"/>
</dbReference>
<feature type="transmembrane region" description="Helical" evidence="11">
    <location>
        <begin position="711"/>
        <end position="733"/>
    </location>
</feature>
<dbReference type="InterPro" id="IPR001757">
    <property type="entry name" value="P_typ_ATPase"/>
</dbReference>
<dbReference type="Pfam" id="PF00122">
    <property type="entry name" value="E1-E2_ATPase"/>
    <property type="match status" value="1"/>
</dbReference>
<dbReference type="CDD" id="cd02094">
    <property type="entry name" value="P-type_ATPase_Cu-like"/>
    <property type="match status" value="1"/>
</dbReference>
<evidence type="ECO:0000256" key="2">
    <source>
        <dbReference type="ARBA" id="ARBA00006024"/>
    </source>
</evidence>
<dbReference type="Gene3D" id="3.40.1110.10">
    <property type="entry name" value="Calcium-transporting ATPase, cytoplasmic domain N"/>
    <property type="match status" value="1"/>
</dbReference>
<keyword evidence="6 11" id="KW-0547">Nucleotide-binding</keyword>
<dbReference type="InterPro" id="IPR036163">
    <property type="entry name" value="HMA_dom_sf"/>
</dbReference>
<feature type="transmembrane region" description="Helical" evidence="11">
    <location>
        <begin position="686"/>
        <end position="705"/>
    </location>
</feature>
<organism evidence="13 14">
    <name type="scientific">Flavihumibacter solisilvae</name>
    <dbReference type="NCBI Taxonomy" id="1349421"/>
    <lineage>
        <taxon>Bacteria</taxon>
        <taxon>Pseudomonadati</taxon>
        <taxon>Bacteroidota</taxon>
        <taxon>Chitinophagia</taxon>
        <taxon>Chitinophagales</taxon>
        <taxon>Chitinophagaceae</taxon>
        <taxon>Flavihumibacter</taxon>
    </lineage>
</organism>
<dbReference type="InterPro" id="IPR044492">
    <property type="entry name" value="P_typ_ATPase_HD_dom"/>
</dbReference>
<dbReference type="NCBIfam" id="TIGR01494">
    <property type="entry name" value="ATPase_P-type"/>
    <property type="match status" value="1"/>
</dbReference>
<dbReference type="SUPFAM" id="SSF81665">
    <property type="entry name" value="Calcium ATPase, transmembrane domain M"/>
    <property type="match status" value="1"/>
</dbReference>
<keyword evidence="9 11" id="KW-1133">Transmembrane helix</keyword>
<dbReference type="InterPro" id="IPR027256">
    <property type="entry name" value="P-typ_ATPase_IB"/>
</dbReference>
<dbReference type="GO" id="GO:0016887">
    <property type="term" value="F:ATP hydrolysis activity"/>
    <property type="evidence" value="ECO:0007669"/>
    <property type="project" value="InterPro"/>
</dbReference>
<evidence type="ECO:0000256" key="9">
    <source>
        <dbReference type="ARBA" id="ARBA00022989"/>
    </source>
</evidence>
<evidence type="ECO:0000256" key="7">
    <source>
        <dbReference type="ARBA" id="ARBA00022840"/>
    </source>
</evidence>
<dbReference type="PANTHER" id="PTHR43520:SF8">
    <property type="entry name" value="P-TYPE CU(+) TRANSPORTER"/>
    <property type="match status" value="1"/>
</dbReference>
<dbReference type="InterPro" id="IPR023299">
    <property type="entry name" value="ATPase_P-typ_cyto_dom_N"/>
</dbReference>
<dbReference type="GO" id="GO:0043682">
    <property type="term" value="F:P-type divalent copper transporter activity"/>
    <property type="evidence" value="ECO:0007669"/>
    <property type="project" value="TreeGrafter"/>
</dbReference>
<feature type="transmembrane region" description="Helical" evidence="11">
    <location>
        <begin position="190"/>
        <end position="209"/>
    </location>
</feature>
<keyword evidence="7 11" id="KW-0067">ATP-binding</keyword>
<keyword evidence="8" id="KW-1278">Translocase</keyword>
<dbReference type="NCBIfam" id="TIGR01525">
    <property type="entry name" value="ATPase-IB_hvy"/>
    <property type="match status" value="1"/>
</dbReference>
<evidence type="ECO:0000259" key="12">
    <source>
        <dbReference type="PROSITE" id="PS50846"/>
    </source>
</evidence>
<keyword evidence="4 11" id="KW-0812">Transmembrane</keyword>
<dbReference type="CDD" id="cd00371">
    <property type="entry name" value="HMA"/>
    <property type="match status" value="1"/>
</dbReference>
<dbReference type="SUPFAM" id="SSF56784">
    <property type="entry name" value="HAD-like"/>
    <property type="match status" value="1"/>
</dbReference>
<evidence type="ECO:0000256" key="4">
    <source>
        <dbReference type="ARBA" id="ARBA00022692"/>
    </source>
</evidence>
<dbReference type="SFLD" id="SFLDS00003">
    <property type="entry name" value="Haloacid_Dehalogenase"/>
    <property type="match status" value="1"/>
</dbReference>
<dbReference type="SUPFAM" id="SSF55008">
    <property type="entry name" value="HMA, heavy metal-associated domain"/>
    <property type="match status" value="1"/>
</dbReference>
<dbReference type="InterPro" id="IPR059000">
    <property type="entry name" value="ATPase_P-type_domA"/>
</dbReference>
<dbReference type="GO" id="GO:0005886">
    <property type="term" value="C:plasma membrane"/>
    <property type="evidence" value="ECO:0007669"/>
    <property type="project" value="UniProtKB-SubCell"/>
</dbReference>
<feature type="transmembrane region" description="Helical" evidence="11">
    <location>
        <begin position="344"/>
        <end position="366"/>
    </location>
</feature>
<comment type="subcellular location">
    <subcellularLocation>
        <location evidence="1">Cell membrane</location>
        <topology evidence="1">Multi-pass membrane protein</topology>
    </subcellularLocation>
</comment>
<evidence type="ECO:0000256" key="3">
    <source>
        <dbReference type="ARBA" id="ARBA00022475"/>
    </source>
</evidence>
<dbReference type="PRINTS" id="PR00943">
    <property type="entry name" value="CUATPASE"/>
</dbReference>
<proteinExistence type="inferred from homology"/>
<evidence type="ECO:0000313" key="14">
    <source>
        <dbReference type="Proteomes" id="UP000031408"/>
    </source>
</evidence>
<dbReference type="GO" id="GO:0005507">
    <property type="term" value="F:copper ion binding"/>
    <property type="evidence" value="ECO:0007669"/>
    <property type="project" value="TreeGrafter"/>
</dbReference>
<dbReference type="PANTHER" id="PTHR43520">
    <property type="entry name" value="ATP7, ISOFORM B"/>
    <property type="match status" value="1"/>
</dbReference>
<keyword evidence="3 11" id="KW-1003">Cell membrane</keyword>
<keyword evidence="5 11" id="KW-0479">Metal-binding</keyword>
<accession>A0A0C1IGI4</accession>
<name>A0A0C1IGI4_9BACT</name>
<keyword evidence="14" id="KW-1185">Reference proteome</keyword>
<dbReference type="NCBIfam" id="TIGR01511">
    <property type="entry name" value="ATPase-IB1_Cu"/>
    <property type="match status" value="1"/>
</dbReference>
<dbReference type="GO" id="GO:0060003">
    <property type="term" value="P:copper ion export"/>
    <property type="evidence" value="ECO:0007669"/>
    <property type="project" value="UniProtKB-ARBA"/>
</dbReference>
<protein>
    <submittedName>
        <fullName evidence="13">Copper transporter</fullName>
    </submittedName>
</protein>
<dbReference type="SFLD" id="SFLDG00002">
    <property type="entry name" value="C1.7:_P-type_atpase_like"/>
    <property type="match status" value="1"/>
</dbReference>
<dbReference type="Pfam" id="PF00702">
    <property type="entry name" value="Hydrolase"/>
    <property type="match status" value="1"/>
</dbReference>
<dbReference type="FunFam" id="2.70.150.10:FF:000020">
    <property type="entry name" value="Copper-exporting P-type ATPase A"/>
    <property type="match status" value="1"/>
</dbReference>
<evidence type="ECO:0000256" key="11">
    <source>
        <dbReference type="RuleBase" id="RU362081"/>
    </source>
</evidence>
<dbReference type="AlphaFoldDB" id="A0A0C1IGI4"/>
<dbReference type="Gene3D" id="3.40.50.1000">
    <property type="entry name" value="HAD superfamily/HAD-like"/>
    <property type="match status" value="1"/>
</dbReference>
<feature type="domain" description="HMA" evidence="12">
    <location>
        <begin position="8"/>
        <end position="74"/>
    </location>
</feature>
<dbReference type="STRING" id="1349421.OI18_18270"/>
<dbReference type="GO" id="GO:0005524">
    <property type="term" value="F:ATP binding"/>
    <property type="evidence" value="ECO:0007669"/>
    <property type="project" value="UniProtKB-UniRule"/>
</dbReference>
<dbReference type="GO" id="GO:0055070">
    <property type="term" value="P:copper ion homeostasis"/>
    <property type="evidence" value="ECO:0007669"/>
    <property type="project" value="TreeGrafter"/>
</dbReference>
<dbReference type="InterPro" id="IPR023214">
    <property type="entry name" value="HAD_sf"/>
</dbReference>
<dbReference type="PRINTS" id="PR00119">
    <property type="entry name" value="CATATPASE"/>
</dbReference>
<dbReference type="PROSITE" id="PS00154">
    <property type="entry name" value="ATPASE_E1_E2"/>
    <property type="match status" value="1"/>
</dbReference>
<dbReference type="EMBL" id="JSVC01000021">
    <property type="protein sequence ID" value="KIC93325.1"/>
    <property type="molecule type" value="Genomic_DNA"/>
</dbReference>
<feature type="transmembrane region" description="Helical" evidence="11">
    <location>
        <begin position="100"/>
        <end position="118"/>
    </location>
</feature>
<evidence type="ECO:0000256" key="6">
    <source>
        <dbReference type="ARBA" id="ARBA00022741"/>
    </source>
</evidence>